<evidence type="ECO:0000256" key="1">
    <source>
        <dbReference type="ARBA" id="ARBA00022679"/>
    </source>
</evidence>
<name>X1RTM6_9ZZZZ</name>
<dbReference type="InterPro" id="IPR050483">
    <property type="entry name" value="CoA-transferase_III_domain"/>
</dbReference>
<sequence>MSETRLPLEGVKCVCLITFQQAPVAFSMMADLGAEVIKIEQPGIGERGRGLFLSPELPLSPYFETCNRGFKGITLNIRHEKGTEILYKLVKDADIFAQNFRPGVAERRGFAYEDLVKVNPSIVYLSMTAYGPDGPSAELPGMDGVAQAMGGICSIYGEEGSRMMTGQQSVADETAAFINFQAAMVGLYHMSVDEI</sequence>
<dbReference type="SUPFAM" id="SSF89796">
    <property type="entry name" value="CoA-transferase family III (CaiB/BaiF)"/>
    <property type="match status" value="1"/>
</dbReference>
<evidence type="ECO:0000313" key="2">
    <source>
        <dbReference type="EMBL" id="GAI84092.1"/>
    </source>
</evidence>
<dbReference type="AlphaFoldDB" id="X1RTM6"/>
<evidence type="ECO:0008006" key="3">
    <source>
        <dbReference type="Google" id="ProtNLM"/>
    </source>
</evidence>
<proteinExistence type="predicted"/>
<dbReference type="PANTHER" id="PTHR48207">
    <property type="entry name" value="SUCCINATE--HYDROXYMETHYLGLUTARATE COA-TRANSFERASE"/>
    <property type="match status" value="1"/>
</dbReference>
<gene>
    <name evidence="2" type="ORF">S12H4_23415</name>
</gene>
<reference evidence="2" key="1">
    <citation type="journal article" date="2014" name="Front. Microbiol.">
        <title>High frequency of phylogenetically diverse reductive dehalogenase-homologous genes in deep subseafloor sedimentary metagenomes.</title>
        <authorList>
            <person name="Kawai M."/>
            <person name="Futagami T."/>
            <person name="Toyoda A."/>
            <person name="Takaki Y."/>
            <person name="Nishi S."/>
            <person name="Hori S."/>
            <person name="Arai W."/>
            <person name="Tsubouchi T."/>
            <person name="Morono Y."/>
            <person name="Uchiyama I."/>
            <person name="Ito T."/>
            <person name="Fujiyama A."/>
            <person name="Inagaki F."/>
            <person name="Takami H."/>
        </authorList>
    </citation>
    <scope>NUCLEOTIDE SEQUENCE</scope>
    <source>
        <strain evidence="2">Expedition CK06-06</strain>
    </source>
</reference>
<dbReference type="GO" id="GO:0008410">
    <property type="term" value="F:CoA-transferase activity"/>
    <property type="evidence" value="ECO:0007669"/>
    <property type="project" value="TreeGrafter"/>
</dbReference>
<dbReference type="InterPro" id="IPR023606">
    <property type="entry name" value="CoA-Trfase_III_dom_1_sf"/>
</dbReference>
<dbReference type="Pfam" id="PF02515">
    <property type="entry name" value="CoA_transf_3"/>
    <property type="match status" value="1"/>
</dbReference>
<keyword evidence="1" id="KW-0808">Transferase</keyword>
<dbReference type="EMBL" id="BARW01012433">
    <property type="protein sequence ID" value="GAI84092.1"/>
    <property type="molecule type" value="Genomic_DNA"/>
</dbReference>
<dbReference type="InterPro" id="IPR003673">
    <property type="entry name" value="CoA-Trfase_fam_III"/>
</dbReference>
<organism evidence="2">
    <name type="scientific">marine sediment metagenome</name>
    <dbReference type="NCBI Taxonomy" id="412755"/>
    <lineage>
        <taxon>unclassified sequences</taxon>
        <taxon>metagenomes</taxon>
        <taxon>ecological metagenomes</taxon>
    </lineage>
</organism>
<feature type="non-terminal residue" evidence="2">
    <location>
        <position position="195"/>
    </location>
</feature>
<protein>
    <recommendedName>
        <fullName evidence="3">CoA transferase</fullName>
    </recommendedName>
</protein>
<comment type="caution">
    <text evidence="2">The sequence shown here is derived from an EMBL/GenBank/DDBJ whole genome shotgun (WGS) entry which is preliminary data.</text>
</comment>
<accession>X1RTM6</accession>
<dbReference type="Gene3D" id="3.40.50.10540">
    <property type="entry name" value="Crotonobetainyl-coa:carnitine coa-transferase, domain 1"/>
    <property type="match status" value="1"/>
</dbReference>
<dbReference type="PANTHER" id="PTHR48207:SF3">
    <property type="entry name" value="SUCCINATE--HYDROXYMETHYLGLUTARATE COA-TRANSFERASE"/>
    <property type="match status" value="1"/>
</dbReference>